<name>A0A9E5JSW0_9GAMM</name>
<dbReference type="AlphaFoldDB" id="A0A9E5JSW0"/>
<comment type="caution">
    <text evidence="10">The sequence shown here is derived from an EMBL/GenBank/DDBJ whole genome shotgun (WGS) entry which is preliminary data.</text>
</comment>
<keyword evidence="11" id="KW-1185">Reference proteome</keyword>
<protein>
    <recommendedName>
        <fullName evidence="2">non-specific protein-tyrosine kinase</fullName>
        <ecNumber evidence="2">2.7.10.2</ecNumber>
    </recommendedName>
</protein>
<dbReference type="InterPro" id="IPR050445">
    <property type="entry name" value="Bact_polysacc_biosynth/exp"/>
</dbReference>
<evidence type="ECO:0000313" key="10">
    <source>
        <dbReference type="EMBL" id="NHO64699.1"/>
    </source>
</evidence>
<keyword evidence="4" id="KW-0547">Nucleotide-binding</keyword>
<gene>
    <name evidence="10" type="ORF">G8770_03960</name>
</gene>
<sequence>MTEKGIVTPQKPGSHIADEFRAIKRPILMNIDQQGASIVQNANLIMVTSALPGEGKTFSAINLAMSLASEQDRTVLLVDADVTKANAALELGINDDSPGLIDYLEGAEKDLSNVLIQTSIPKLKVLPAGHLHENATELLASENMKRLMQELSDRYSDRVIVFDSPPLLITTEAAVLANLVGQVVFVVASEQSSKEAVEDAIEYIGNDKIIGLLLNKVRKSPLSKIGYGYGYGYGYGQGYGYGNGYREKTRQSRAGKAQVDQQ</sequence>
<accession>A0A9E5JSW0</accession>
<evidence type="ECO:0000256" key="3">
    <source>
        <dbReference type="ARBA" id="ARBA00022679"/>
    </source>
</evidence>
<keyword evidence="3 10" id="KW-0808">Transferase</keyword>
<dbReference type="GO" id="GO:0004715">
    <property type="term" value="F:non-membrane spanning protein tyrosine kinase activity"/>
    <property type="evidence" value="ECO:0007669"/>
    <property type="project" value="UniProtKB-EC"/>
</dbReference>
<dbReference type="EC" id="2.7.10.2" evidence="2"/>
<dbReference type="InterPro" id="IPR005702">
    <property type="entry name" value="Wzc-like_C"/>
</dbReference>
<keyword evidence="7" id="KW-0829">Tyrosine-protein kinase</keyword>
<dbReference type="InterPro" id="IPR027417">
    <property type="entry name" value="P-loop_NTPase"/>
</dbReference>
<dbReference type="GO" id="GO:0005886">
    <property type="term" value="C:plasma membrane"/>
    <property type="evidence" value="ECO:0007669"/>
    <property type="project" value="TreeGrafter"/>
</dbReference>
<dbReference type="Gene3D" id="3.40.50.300">
    <property type="entry name" value="P-loop containing nucleotide triphosphate hydrolases"/>
    <property type="match status" value="1"/>
</dbReference>
<dbReference type="Pfam" id="PF13614">
    <property type="entry name" value="AAA_31"/>
    <property type="match status" value="1"/>
</dbReference>
<evidence type="ECO:0000259" key="9">
    <source>
        <dbReference type="Pfam" id="PF13614"/>
    </source>
</evidence>
<evidence type="ECO:0000256" key="7">
    <source>
        <dbReference type="ARBA" id="ARBA00023137"/>
    </source>
</evidence>
<evidence type="ECO:0000313" key="11">
    <source>
        <dbReference type="Proteomes" id="UP000787472"/>
    </source>
</evidence>
<dbReference type="PANTHER" id="PTHR32309:SF13">
    <property type="entry name" value="FERRIC ENTEROBACTIN TRANSPORT PROTEIN FEPE"/>
    <property type="match status" value="1"/>
</dbReference>
<evidence type="ECO:0000256" key="6">
    <source>
        <dbReference type="ARBA" id="ARBA00022840"/>
    </source>
</evidence>
<keyword evidence="5" id="KW-0418">Kinase</keyword>
<comment type="similarity">
    <text evidence="1">Belongs to the CpsD/CapB family.</text>
</comment>
<comment type="catalytic activity">
    <reaction evidence="8">
        <text>L-tyrosyl-[protein] + ATP = O-phospho-L-tyrosyl-[protein] + ADP + H(+)</text>
        <dbReference type="Rhea" id="RHEA:10596"/>
        <dbReference type="Rhea" id="RHEA-COMP:10136"/>
        <dbReference type="Rhea" id="RHEA-COMP:20101"/>
        <dbReference type="ChEBI" id="CHEBI:15378"/>
        <dbReference type="ChEBI" id="CHEBI:30616"/>
        <dbReference type="ChEBI" id="CHEBI:46858"/>
        <dbReference type="ChEBI" id="CHEBI:61978"/>
        <dbReference type="ChEBI" id="CHEBI:456216"/>
        <dbReference type="EC" id="2.7.10.2"/>
    </reaction>
</comment>
<evidence type="ECO:0000256" key="2">
    <source>
        <dbReference type="ARBA" id="ARBA00011903"/>
    </source>
</evidence>
<evidence type="ECO:0000256" key="1">
    <source>
        <dbReference type="ARBA" id="ARBA00007316"/>
    </source>
</evidence>
<evidence type="ECO:0000256" key="8">
    <source>
        <dbReference type="ARBA" id="ARBA00051245"/>
    </source>
</evidence>
<dbReference type="Proteomes" id="UP000787472">
    <property type="component" value="Unassembled WGS sequence"/>
</dbReference>
<dbReference type="NCBIfam" id="TIGR03018">
    <property type="entry name" value="pepcterm_TyrKin"/>
    <property type="match status" value="1"/>
</dbReference>
<dbReference type="PANTHER" id="PTHR32309">
    <property type="entry name" value="TYROSINE-PROTEIN KINASE"/>
    <property type="match status" value="1"/>
</dbReference>
<reference evidence="10" key="1">
    <citation type="submission" date="2020-03" db="EMBL/GenBank/DDBJ databases">
        <authorList>
            <person name="Guo F."/>
        </authorList>
    </citation>
    <scope>NUCLEOTIDE SEQUENCE</scope>
    <source>
        <strain evidence="10">JCM 30134</strain>
    </source>
</reference>
<dbReference type="SUPFAM" id="SSF52540">
    <property type="entry name" value="P-loop containing nucleoside triphosphate hydrolases"/>
    <property type="match status" value="1"/>
</dbReference>
<feature type="domain" description="AAA" evidence="9">
    <location>
        <begin position="45"/>
        <end position="204"/>
    </location>
</feature>
<dbReference type="InterPro" id="IPR025669">
    <property type="entry name" value="AAA_dom"/>
</dbReference>
<proteinExistence type="inferred from homology"/>
<evidence type="ECO:0000256" key="4">
    <source>
        <dbReference type="ARBA" id="ARBA00022741"/>
    </source>
</evidence>
<dbReference type="CDD" id="cd05387">
    <property type="entry name" value="BY-kinase"/>
    <property type="match status" value="1"/>
</dbReference>
<dbReference type="EMBL" id="JAAONZ010000002">
    <property type="protein sequence ID" value="NHO64699.1"/>
    <property type="molecule type" value="Genomic_DNA"/>
</dbReference>
<organism evidence="10 11">
    <name type="scientific">Pseudomaricurvus hydrocarbonicus</name>
    <dbReference type="NCBI Taxonomy" id="1470433"/>
    <lineage>
        <taxon>Bacteria</taxon>
        <taxon>Pseudomonadati</taxon>
        <taxon>Pseudomonadota</taxon>
        <taxon>Gammaproteobacteria</taxon>
        <taxon>Cellvibrionales</taxon>
        <taxon>Cellvibrionaceae</taxon>
        <taxon>Pseudomaricurvus</taxon>
    </lineage>
</organism>
<dbReference type="NCBIfam" id="TIGR01007">
    <property type="entry name" value="eps_fam"/>
    <property type="match status" value="1"/>
</dbReference>
<dbReference type="GO" id="GO:0005524">
    <property type="term" value="F:ATP binding"/>
    <property type="evidence" value="ECO:0007669"/>
    <property type="project" value="UniProtKB-KW"/>
</dbReference>
<evidence type="ECO:0000256" key="5">
    <source>
        <dbReference type="ARBA" id="ARBA00022777"/>
    </source>
</evidence>
<keyword evidence="6" id="KW-0067">ATP-binding</keyword>